<feature type="transmembrane region" description="Helical" evidence="1">
    <location>
        <begin position="57"/>
        <end position="76"/>
    </location>
</feature>
<keyword evidence="1" id="KW-0812">Transmembrane</keyword>
<feature type="transmembrane region" description="Helical" evidence="1">
    <location>
        <begin position="136"/>
        <end position="160"/>
    </location>
</feature>
<gene>
    <name evidence="3" type="ORF">ETB97_010131</name>
</gene>
<feature type="transmembrane region" description="Helical" evidence="1">
    <location>
        <begin position="172"/>
        <end position="195"/>
    </location>
</feature>
<feature type="domain" description="Rhodopsin" evidence="2">
    <location>
        <begin position="59"/>
        <end position="234"/>
    </location>
</feature>
<accession>A0A8H6E1T2</accession>
<dbReference type="AlphaFoldDB" id="A0A8H6E1T2"/>
<feature type="transmembrane region" description="Helical" evidence="1">
    <location>
        <begin position="215"/>
        <end position="238"/>
    </location>
</feature>
<dbReference type="InterPro" id="IPR049326">
    <property type="entry name" value="Rhodopsin_dom_fungi"/>
</dbReference>
<feature type="transmembrane region" description="Helical" evidence="1">
    <location>
        <begin position="97"/>
        <end position="116"/>
    </location>
</feature>
<dbReference type="PANTHER" id="PTHR38794:SF3">
    <property type="entry name" value="INTEGRAL MEMBRANE PROTEIN"/>
    <property type="match status" value="1"/>
</dbReference>
<evidence type="ECO:0000313" key="3">
    <source>
        <dbReference type="EMBL" id="KAF5855060.1"/>
    </source>
</evidence>
<name>A0A8H6E1T2_PETAA</name>
<organism evidence="3 4">
    <name type="scientific">Petromyces alliaceus</name>
    <name type="common">Aspergillus alliaceus</name>
    <dbReference type="NCBI Taxonomy" id="209559"/>
    <lineage>
        <taxon>Eukaryota</taxon>
        <taxon>Fungi</taxon>
        <taxon>Dikarya</taxon>
        <taxon>Ascomycota</taxon>
        <taxon>Pezizomycotina</taxon>
        <taxon>Eurotiomycetes</taxon>
        <taxon>Eurotiomycetidae</taxon>
        <taxon>Eurotiales</taxon>
        <taxon>Aspergillaceae</taxon>
        <taxon>Aspergillus</taxon>
        <taxon>Aspergillus subgen. Circumdati</taxon>
    </lineage>
</organism>
<dbReference type="Proteomes" id="UP000541154">
    <property type="component" value="Unassembled WGS sequence"/>
</dbReference>
<protein>
    <recommendedName>
        <fullName evidence="2">Rhodopsin domain-containing protein</fullName>
    </recommendedName>
</protein>
<evidence type="ECO:0000313" key="4">
    <source>
        <dbReference type="Proteomes" id="UP000541154"/>
    </source>
</evidence>
<evidence type="ECO:0000259" key="2">
    <source>
        <dbReference type="Pfam" id="PF20684"/>
    </source>
</evidence>
<dbReference type="PANTHER" id="PTHR38794">
    <property type="entry name" value="INTEGRAL MEMBRANE PROTEIN"/>
    <property type="match status" value="1"/>
</dbReference>
<dbReference type="EMBL" id="SPNV01000518">
    <property type="protein sequence ID" value="KAF5855060.1"/>
    <property type="molecule type" value="Genomic_DNA"/>
</dbReference>
<keyword evidence="1" id="KW-0472">Membrane</keyword>
<dbReference type="Pfam" id="PF20684">
    <property type="entry name" value="Fung_rhodopsin"/>
    <property type="match status" value="1"/>
</dbReference>
<reference evidence="3 4" key="1">
    <citation type="submission" date="2019-04" db="EMBL/GenBank/DDBJ databases">
        <title>Aspergillus burnettii sp. nov., novel species from soil in southeast Queensland.</title>
        <authorList>
            <person name="Gilchrist C.L.M."/>
            <person name="Pitt J.I."/>
            <person name="Lange L."/>
            <person name="Lacey H.J."/>
            <person name="Vuong D."/>
            <person name="Midgley D.J."/>
            <person name="Greenfield P."/>
            <person name="Bradbury M."/>
            <person name="Lacey E."/>
            <person name="Busk P.K."/>
            <person name="Pilgaard B."/>
            <person name="Chooi Y.H."/>
            <person name="Piggott A.M."/>
        </authorList>
    </citation>
    <scope>NUCLEOTIDE SEQUENCE [LARGE SCALE GENOMIC DNA]</scope>
    <source>
        <strain evidence="3 4">FRR 5400</strain>
    </source>
</reference>
<keyword evidence="4" id="KW-1185">Reference proteome</keyword>
<evidence type="ECO:0000256" key="1">
    <source>
        <dbReference type="SAM" id="Phobius"/>
    </source>
</evidence>
<sequence>MSNENAPFPVLSNDNRETLIYHSRLRGRSDPFIIFVAAKLRSAIYFKQGRPVVNTPIWVALFIYAAQLFLIIVLSLSKLSTTLLLWTLTLNKVIRQTCTITIAFTSTWTTFALGLAFRCRLPEPWLYTPDRCTGTIIYPISALHILTEVIILVIPFFMTCHVQMRLGKRVKILCFFSTRITHKTVFIALAIAQLALLPPSLNSPDTPWTTVTSVIFSQAMMCISVTIVCLPTICHISAGFHSDLLTTRLPDEIQLRSPKRSVYDSGRRTKSSFYSDPARFSNMAPSVRTDISSWRKNEDGNGIRRSSVSTESMRHLTRVKTHEGECVMKTVDIGLGVGF</sequence>
<keyword evidence="1" id="KW-1133">Transmembrane helix</keyword>
<proteinExistence type="predicted"/>
<comment type="caution">
    <text evidence="3">The sequence shown here is derived from an EMBL/GenBank/DDBJ whole genome shotgun (WGS) entry which is preliminary data.</text>
</comment>